<evidence type="ECO:0000313" key="4">
    <source>
        <dbReference type="EMBL" id="ABL79107.1"/>
    </source>
</evidence>
<keyword evidence="5" id="KW-1185">Reference proteome</keyword>
<dbReference type="eggNOG" id="arCOG04188">
    <property type="taxonomic scope" value="Archaea"/>
</dbReference>
<proteinExistence type="inferred from homology"/>
<evidence type="ECO:0000256" key="2">
    <source>
        <dbReference type="PIRSR" id="PIRSR600888-3"/>
    </source>
</evidence>
<dbReference type="CDD" id="cd00438">
    <property type="entry name" value="cupin_RmlC"/>
    <property type="match status" value="1"/>
</dbReference>
<evidence type="ECO:0000256" key="3">
    <source>
        <dbReference type="RuleBase" id="RU364069"/>
    </source>
</evidence>
<reference evidence="5" key="1">
    <citation type="journal article" date="2008" name="J. Bacteriol.">
        <title>Genome sequence of Thermofilum pendens reveals an exceptional loss of biosynthetic pathways without genome reduction.</title>
        <authorList>
            <person name="Anderson I."/>
            <person name="Rodriguez J."/>
            <person name="Susanti D."/>
            <person name="Porat I."/>
            <person name="Reich C."/>
            <person name="Ulrich L.E."/>
            <person name="Elkins J.G."/>
            <person name="Mavromatis K."/>
            <person name="Lykidis A."/>
            <person name="Kim E."/>
            <person name="Thompson L.S."/>
            <person name="Nolan M."/>
            <person name="Land M."/>
            <person name="Copeland A."/>
            <person name="Lapidus A."/>
            <person name="Lucas S."/>
            <person name="Detter C."/>
            <person name="Zhulin I.B."/>
            <person name="Olsen G.J."/>
            <person name="Whitman W."/>
            <person name="Mukhopadhyay B."/>
            <person name="Bristow J."/>
            <person name="Kyrpides N."/>
        </authorList>
    </citation>
    <scope>NUCLEOTIDE SEQUENCE [LARGE SCALE GENOMIC DNA]</scope>
    <source>
        <strain evidence="5">DSM 2475 / Hrk 5</strain>
    </source>
</reference>
<name>A1S0X7_THEPD</name>
<dbReference type="STRING" id="368408.Tpen_1712"/>
<dbReference type="InterPro" id="IPR000888">
    <property type="entry name" value="RmlC-like"/>
</dbReference>
<keyword evidence="3 4" id="KW-0413">Isomerase</keyword>
<feature type="site" description="Participates in a stacking interaction with the thymidine ring of dTDP-4-oxo-6-deoxyglucose" evidence="2">
    <location>
        <position position="142"/>
    </location>
</feature>
<dbReference type="AlphaFoldDB" id="A1S0X7"/>
<dbReference type="GO" id="GO:0000271">
    <property type="term" value="P:polysaccharide biosynthetic process"/>
    <property type="evidence" value="ECO:0007669"/>
    <property type="project" value="TreeGrafter"/>
</dbReference>
<accession>A1S0X7</accession>
<dbReference type="SUPFAM" id="SSF51182">
    <property type="entry name" value="RmlC-like cupins"/>
    <property type="match status" value="1"/>
</dbReference>
<dbReference type="GO" id="GO:0019305">
    <property type="term" value="P:dTDP-rhamnose biosynthetic process"/>
    <property type="evidence" value="ECO:0007669"/>
    <property type="project" value="UniProtKB-UniRule"/>
</dbReference>
<evidence type="ECO:0000256" key="1">
    <source>
        <dbReference type="PIRSR" id="PIRSR600888-1"/>
    </source>
</evidence>
<comment type="pathway">
    <text evidence="3">Carbohydrate biosynthesis; dTDP-L-rhamnose biosynthesis.</text>
</comment>
<dbReference type="EnsemblBacteria" id="ABL79107">
    <property type="protein sequence ID" value="ABL79107"/>
    <property type="gene ID" value="Tpen_1712"/>
</dbReference>
<dbReference type="GO" id="GO:0008830">
    <property type="term" value="F:dTDP-4-dehydrorhamnose 3,5-epimerase activity"/>
    <property type="evidence" value="ECO:0007669"/>
    <property type="project" value="UniProtKB-UniRule"/>
</dbReference>
<dbReference type="EMBL" id="CP000505">
    <property type="protein sequence ID" value="ABL79107.1"/>
    <property type="molecule type" value="Genomic_DNA"/>
</dbReference>
<comment type="similarity">
    <text evidence="3">Belongs to the dTDP-4-dehydrorhamnose 3,5-epimerase family.</text>
</comment>
<dbReference type="GO" id="GO:0005829">
    <property type="term" value="C:cytosol"/>
    <property type="evidence" value="ECO:0007669"/>
    <property type="project" value="TreeGrafter"/>
</dbReference>
<gene>
    <name evidence="4" type="ordered locus">Tpen_1712</name>
</gene>
<dbReference type="HOGENOM" id="CLU_090940_1_1_2"/>
<dbReference type="UniPathway" id="UPA00124"/>
<comment type="catalytic activity">
    <reaction evidence="3">
        <text>dTDP-4-dehydro-6-deoxy-alpha-D-glucose = dTDP-4-dehydro-beta-L-rhamnose</text>
        <dbReference type="Rhea" id="RHEA:16969"/>
        <dbReference type="ChEBI" id="CHEBI:57649"/>
        <dbReference type="ChEBI" id="CHEBI:62830"/>
        <dbReference type="EC" id="5.1.3.13"/>
    </reaction>
</comment>
<evidence type="ECO:0000313" key="5">
    <source>
        <dbReference type="Proteomes" id="UP000000641"/>
    </source>
</evidence>
<dbReference type="EC" id="5.1.3.13" evidence="3"/>
<dbReference type="Gene3D" id="2.60.120.10">
    <property type="entry name" value="Jelly Rolls"/>
    <property type="match status" value="1"/>
</dbReference>
<dbReference type="Proteomes" id="UP000000641">
    <property type="component" value="Chromosome"/>
</dbReference>
<dbReference type="Pfam" id="PF00908">
    <property type="entry name" value="dTDP_sugar_isom"/>
    <property type="match status" value="1"/>
</dbReference>
<comment type="subunit">
    <text evidence="3">Homodimer.</text>
</comment>
<dbReference type="InterPro" id="IPR011051">
    <property type="entry name" value="RmlC_Cupin_sf"/>
</dbReference>
<dbReference type="KEGG" id="tpe:Tpen_1712"/>
<dbReference type="InterPro" id="IPR014710">
    <property type="entry name" value="RmlC-like_jellyroll"/>
</dbReference>
<dbReference type="PANTHER" id="PTHR21047:SF2">
    <property type="entry name" value="THYMIDINE DIPHOSPHO-4-KETO-RHAMNOSE 3,5-EPIMERASE"/>
    <property type="match status" value="1"/>
</dbReference>
<protein>
    <recommendedName>
        <fullName evidence="3">dTDP-4-dehydrorhamnose 3,5-epimerase</fullName>
        <ecNumber evidence="3">5.1.3.13</ecNumber>
    </recommendedName>
    <alternativeName>
        <fullName evidence="3">Thymidine diphospho-4-keto-rhamnose 3,5-epimerase</fullName>
    </alternativeName>
</protein>
<feature type="active site" description="Proton donor" evidence="1">
    <location>
        <position position="136"/>
    </location>
</feature>
<dbReference type="PANTHER" id="PTHR21047">
    <property type="entry name" value="DTDP-6-DEOXY-D-GLUCOSE-3,5 EPIMERASE"/>
    <property type="match status" value="1"/>
</dbReference>
<dbReference type="NCBIfam" id="TIGR01221">
    <property type="entry name" value="rmlC"/>
    <property type="match status" value="1"/>
</dbReference>
<sequence>MGVCLVPFKSFRRLEIPDVVLVEYAVFPDERGFFAELYKRTEFLSGGVPYGFVQVNLSFSRAGVVRALHYQLKPMEQGKLVYVVSGRVFDVAVDIRRGSPWFGRHVSVVLEPGFALWVPPGFAHGFQALEDSFFLYFVTKEYSPQHERCIFWRDPDLGIRWPRVEGAVVSGRDSRCPLFREAETNFEYPL</sequence>
<feature type="active site" description="Proton acceptor" evidence="1">
    <location>
        <position position="69"/>
    </location>
</feature>
<organism evidence="4 5">
    <name type="scientific">Thermofilum pendens (strain DSM 2475 / Hrk 5)</name>
    <dbReference type="NCBI Taxonomy" id="368408"/>
    <lineage>
        <taxon>Archaea</taxon>
        <taxon>Thermoproteota</taxon>
        <taxon>Thermoprotei</taxon>
        <taxon>Thermofilales</taxon>
        <taxon>Thermofilaceae</taxon>
        <taxon>Thermofilum</taxon>
    </lineage>
</organism>
<comment type="function">
    <text evidence="3">Catalyzes the epimerization of the C3' and C5'positions of dTDP-6-deoxy-D-xylo-4-hexulose, forming dTDP-6-deoxy-L-lyxo-4-hexulose.</text>
</comment>